<dbReference type="SMART" id="SM00382">
    <property type="entry name" value="AAA"/>
    <property type="match status" value="1"/>
</dbReference>
<dbReference type="InterPro" id="IPR015856">
    <property type="entry name" value="ABC_transpr_CbiO/EcfA_su"/>
</dbReference>
<keyword evidence="6" id="KW-1185">Reference proteome</keyword>
<accession>A0ABS1IVE7</accession>
<reference evidence="5 6" key="1">
    <citation type="submission" date="2020-11" db="EMBL/GenBank/DDBJ databases">
        <title>Insectihabitans protaetiae gen. nov. sp. nov. and Insectihabitans allomyrinae sp. nov., isolated from larvae of Protaetia brevitarsis seulensis and Allomyrina dichotoma, respectively.</title>
        <authorList>
            <person name="Lee S.D."/>
            <person name="Byeon Y.-S."/>
            <person name="Kim S.-M."/>
            <person name="Yang H.L."/>
            <person name="Kim I.S."/>
        </authorList>
    </citation>
    <scope>NUCLEOTIDE SEQUENCE [LARGE SCALE GENOMIC DNA]</scope>
    <source>
        <strain evidence="5 6">BWR-B9</strain>
    </source>
</reference>
<protein>
    <submittedName>
        <fullName evidence="5">ATP-binding cassette domain-containing protein</fullName>
    </submittedName>
</protein>
<dbReference type="PROSITE" id="PS50893">
    <property type="entry name" value="ABC_TRANSPORTER_2"/>
    <property type="match status" value="1"/>
</dbReference>
<evidence type="ECO:0000313" key="6">
    <source>
        <dbReference type="Proteomes" id="UP001296921"/>
    </source>
</evidence>
<dbReference type="GO" id="GO:0005524">
    <property type="term" value="F:ATP binding"/>
    <property type="evidence" value="ECO:0007669"/>
    <property type="project" value="UniProtKB-KW"/>
</dbReference>
<proteinExistence type="predicted"/>
<dbReference type="Proteomes" id="UP001296921">
    <property type="component" value="Unassembled WGS sequence"/>
</dbReference>
<evidence type="ECO:0000256" key="2">
    <source>
        <dbReference type="ARBA" id="ARBA00022741"/>
    </source>
</evidence>
<dbReference type="InterPro" id="IPR003439">
    <property type="entry name" value="ABC_transporter-like_ATP-bd"/>
</dbReference>
<comment type="caution">
    <text evidence="5">The sequence shown here is derived from an EMBL/GenBank/DDBJ whole genome shotgun (WGS) entry which is preliminary data.</text>
</comment>
<dbReference type="PANTHER" id="PTHR43553">
    <property type="entry name" value="HEAVY METAL TRANSPORTER"/>
    <property type="match status" value="1"/>
</dbReference>
<evidence type="ECO:0000313" key="5">
    <source>
        <dbReference type="EMBL" id="MBK5145719.1"/>
    </source>
</evidence>
<dbReference type="RefSeq" id="WP_218468507.1">
    <property type="nucleotide sequence ID" value="NZ_JADRCR010000014.1"/>
</dbReference>
<feature type="domain" description="ABC transporter" evidence="4">
    <location>
        <begin position="2"/>
        <end position="236"/>
    </location>
</feature>
<evidence type="ECO:0000256" key="3">
    <source>
        <dbReference type="ARBA" id="ARBA00022840"/>
    </source>
</evidence>
<dbReference type="Pfam" id="PF00005">
    <property type="entry name" value="ABC_tran"/>
    <property type="match status" value="1"/>
</dbReference>
<dbReference type="CDD" id="cd03225">
    <property type="entry name" value="ABC_cobalt_CbiO_domain1"/>
    <property type="match status" value="1"/>
</dbReference>
<evidence type="ECO:0000256" key="1">
    <source>
        <dbReference type="ARBA" id="ARBA00022448"/>
    </source>
</evidence>
<dbReference type="InterPro" id="IPR050095">
    <property type="entry name" value="ECF_ABC_transporter_ATP-bd"/>
</dbReference>
<organism evidence="5 6">
    <name type="scientific">Limnobaculum allomyrinae</name>
    <dbReference type="NCBI Taxonomy" id="2791986"/>
    <lineage>
        <taxon>Bacteria</taxon>
        <taxon>Pseudomonadati</taxon>
        <taxon>Pseudomonadota</taxon>
        <taxon>Gammaproteobacteria</taxon>
        <taxon>Enterobacterales</taxon>
        <taxon>Budviciaceae</taxon>
        <taxon>Limnobaculum</taxon>
    </lineage>
</organism>
<dbReference type="InterPro" id="IPR003593">
    <property type="entry name" value="AAA+_ATPase"/>
</dbReference>
<evidence type="ECO:0000259" key="4">
    <source>
        <dbReference type="PROSITE" id="PS50893"/>
    </source>
</evidence>
<dbReference type="EMBL" id="JADRCR010000014">
    <property type="protein sequence ID" value="MBK5145719.1"/>
    <property type="molecule type" value="Genomic_DNA"/>
</dbReference>
<keyword evidence="3 5" id="KW-0067">ATP-binding</keyword>
<keyword evidence="2" id="KW-0547">Nucleotide-binding</keyword>
<name>A0ABS1IVE7_9GAMM</name>
<gene>
    <name evidence="5" type="ORF">I2494_18765</name>
</gene>
<sequence>MLTFNNVSFRWPKASAYCLNNLSLNLNQGEHVALVGDNGAGKSTLLRLAAGLLKADEGLITLNGLDLSQQKAQQRAMSIGILFQEAEKQIFHSSVKDEITFGLKQRKLTQEQIEQYTKQALIQCELTELADKHPLDLHAGQRRMVAVACLAALSPPLLLLDEPSRDFDAHWLSVFERWLAACKQSGTTILTISHDLDFVARHYSRVIHLSGGKIVNDGSPSQVLSSEELQEPGDLPSPTLYALNQALSLDYPGNPEEWSHAWLHRTR</sequence>
<keyword evidence="1" id="KW-0813">Transport</keyword>